<keyword evidence="2 3" id="KW-0067">ATP-binding</keyword>
<reference evidence="6 7" key="1">
    <citation type="submission" date="2018-11" db="EMBL/GenBank/DDBJ databases">
        <title>Sequencing the genomes of 1000 actinobacteria strains.</title>
        <authorList>
            <person name="Klenk H.-P."/>
        </authorList>
    </citation>
    <scope>NUCLEOTIDE SEQUENCE [LARGE SCALE GENOMIC DNA]</scope>
    <source>
        <strain evidence="6 7">DSM 44231</strain>
    </source>
</reference>
<dbReference type="EMBL" id="RJKM01000001">
    <property type="protein sequence ID" value="ROP40722.1"/>
    <property type="molecule type" value="Genomic_DNA"/>
</dbReference>
<accession>A0A3N1HEM1</accession>
<proteinExistence type="predicted"/>
<organism evidence="6 7">
    <name type="scientific">Saccharothrix texasensis</name>
    <dbReference type="NCBI Taxonomy" id="103734"/>
    <lineage>
        <taxon>Bacteria</taxon>
        <taxon>Bacillati</taxon>
        <taxon>Actinomycetota</taxon>
        <taxon>Actinomycetes</taxon>
        <taxon>Pseudonocardiales</taxon>
        <taxon>Pseudonocardiaceae</taxon>
        <taxon>Saccharothrix</taxon>
    </lineage>
</organism>
<gene>
    <name evidence="6" type="ORF">EDD40_6139</name>
</gene>
<dbReference type="OrthoDB" id="3315716at2"/>
<dbReference type="PANTHER" id="PTHR22683:SF41">
    <property type="entry name" value="DNA TRANSLOCASE FTSK"/>
    <property type="match status" value="1"/>
</dbReference>
<dbReference type="SUPFAM" id="SSF52540">
    <property type="entry name" value="P-loop containing nucleoside triphosphate hydrolases"/>
    <property type="match status" value="1"/>
</dbReference>
<dbReference type="PROSITE" id="PS50901">
    <property type="entry name" value="FTSK"/>
    <property type="match status" value="1"/>
</dbReference>
<dbReference type="InterPro" id="IPR050206">
    <property type="entry name" value="FtsK/SpoIIIE/SftA"/>
</dbReference>
<feature type="compositionally biased region" description="Low complexity" evidence="4">
    <location>
        <begin position="23"/>
        <end position="36"/>
    </location>
</feature>
<dbReference type="Proteomes" id="UP000268727">
    <property type="component" value="Unassembled WGS sequence"/>
</dbReference>
<dbReference type="PANTHER" id="PTHR22683">
    <property type="entry name" value="SPORULATION PROTEIN RELATED"/>
    <property type="match status" value="1"/>
</dbReference>
<dbReference type="RefSeq" id="WP_123745975.1">
    <property type="nucleotide sequence ID" value="NZ_RJKM01000001.1"/>
</dbReference>
<evidence type="ECO:0000313" key="7">
    <source>
        <dbReference type="Proteomes" id="UP000268727"/>
    </source>
</evidence>
<evidence type="ECO:0000256" key="2">
    <source>
        <dbReference type="ARBA" id="ARBA00022840"/>
    </source>
</evidence>
<evidence type="ECO:0000256" key="1">
    <source>
        <dbReference type="ARBA" id="ARBA00022741"/>
    </source>
</evidence>
<dbReference type="InterPro" id="IPR027417">
    <property type="entry name" value="P-loop_NTPase"/>
</dbReference>
<evidence type="ECO:0000256" key="4">
    <source>
        <dbReference type="SAM" id="MobiDB-lite"/>
    </source>
</evidence>
<feature type="domain" description="FtsK" evidence="5">
    <location>
        <begin position="329"/>
        <end position="535"/>
    </location>
</feature>
<feature type="region of interest" description="Disordered" evidence="4">
    <location>
        <begin position="1"/>
        <end position="41"/>
    </location>
</feature>
<keyword evidence="7" id="KW-1185">Reference proteome</keyword>
<protein>
    <submittedName>
        <fullName evidence="6">S-DNA-T family DNA segregation ATPase FtsK/SpoIIIE</fullName>
    </submittedName>
</protein>
<dbReference type="GO" id="GO:0005524">
    <property type="term" value="F:ATP binding"/>
    <property type="evidence" value="ECO:0007669"/>
    <property type="project" value="UniProtKB-UniRule"/>
</dbReference>
<comment type="caution">
    <text evidence="6">The sequence shown here is derived from an EMBL/GenBank/DDBJ whole genome shotgun (WGS) entry which is preliminary data.</text>
</comment>
<dbReference type="InterPro" id="IPR002543">
    <property type="entry name" value="FtsK_dom"/>
</dbReference>
<keyword evidence="1 3" id="KW-0547">Nucleotide-binding</keyword>
<evidence type="ECO:0000256" key="3">
    <source>
        <dbReference type="PROSITE-ProRule" id="PRU00289"/>
    </source>
</evidence>
<name>A0A3N1HEM1_9PSEU</name>
<evidence type="ECO:0000313" key="6">
    <source>
        <dbReference type="EMBL" id="ROP40722.1"/>
    </source>
</evidence>
<feature type="binding site" evidence="3">
    <location>
        <begin position="347"/>
        <end position="354"/>
    </location>
    <ligand>
        <name>ATP</name>
        <dbReference type="ChEBI" id="CHEBI:30616"/>
    </ligand>
</feature>
<dbReference type="GO" id="GO:0003677">
    <property type="term" value="F:DNA binding"/>
    <property type="evidence" value="ECO:0007669"/>
    <property type="project" value="InterPro"/>
</dbReference>
<dbReference type="Gene3D" id="3.40.50.300">
    <property type="entry name" value="P-loop containing nucleotide triphosphate hydrolases"/>
    <property type="match status" value="1"/>
</dbReference>
<dbReference type="AlphaFoldDB" id="A0A3N1HEM1"/>
<evidence type="ECO:0000259" key="5">
    <source>
        <dbReference type="PROSITE" id="PS50901"/>
    </source>
</evidence>
<sequence length="722" mass="76561">MTRPSLEAQDVGGEIIPFPNSAPPASADEPAPAAGPMQPFPEALDGELITEAEYERSRAYRLAESARSKLPAQWQTAESARQAGAELAGRAVTLPVRYPLAVGRGLAVSARAWWAWVRVADFYEASRAADRLADKWQEIAAVRRRRNVMSLAGGGTAGLAGLITDLTAGSVPLLIAGGAVSVVLAVAGRRKDGAGGRTTRLGSRSLAWLMNGDHLVVAFRDAKLIGKDESLMLVKAPRHDGTGWALTIDLPPSRKASDVIGKREALASALAVDEVRLIVERVRGDDGHAGRLALWVGDADPYAADPIPSPLATASSWDLWRPVPFGTTARGASVNLPVVWTSLLIGAIPRQGKTFVARLPLTAAALDPHVRLIIADGKGGKDFRPFEQVAHRFIRGSRESDARRLIAVLEECAADVADRFDRLSEMDDELCPESKVTPEITRDPAHRMPLTVIGIDEVQNFLSLDVPLDLDNPKGKKVGARICELLTYIAKTGPAAGYSLILATQKPDAQVIPDGLRGQLGTRFALKVMTYQASETILGAGTYKAGMDASKLMTSHKGVGLLLGADGETELSAGDAVTVRTHLLHIAAIRVACERGRALREQAGTLTGDAAGAHDLADLDPTVAARLADEVTATATGPEPVDAELLHELPEVLELLADVLGDEEHGVVPTGELAERIGWDVKTFGEALRAAGVPKLPKRRMPGYDNAVAVVDVDAIRAALGG</sequence>